<feature type="chain" id="PRO_5027886244" description="Nuclear transport factor 2 family protein" evidence="1">
    <location>
        <begin position="29"/>
        <end position="199"/>
    </location>
</feature>
<gene>
    <name evidence="2" type="ORF">ENT17_11950</name>
</gene>
<dbReference type="PROSITE" id="PS51257">
    <property type="entry name" value="PROKAR_LIPOPROTEIN"/>
    <property type="match status" value="1"/>
</dbReference>
<evidence type="ECO:0008006" key="3">
    <source>
        <dbReference type="Google" id="ProtNLM"/>
    </source>
</evidence>
<dbReference type="AlphaFoldDB" id="A0A7C4Q4Q2"/>
<accession>A0A7C4Q4Q2</accession>
<organism evidence="2">
    <name type="scientific">Bellilinea caldifistulae</name>
    <dbReference type="NCBI Taxonomy" id="360411"/>
    <lineage>
        <taxon>Bacteria</taxon>
        <taxon>Bacillati</taxon>
        <taxon>Chloroflexota</taxon>
        <taxon>Anaerolineae</taxon>
        <taxon>Anaerolineales</taxon>
        <taxon>Anaerolineaceae</taxon>
        <taxon>Bellilinea</taxon>
    </lineage>
</organism>
<evidence type="ECO:0000256" key="1">
    <source>
        <dbReference type="SAM" id="SignalP"/>
    </source>
</evidence>
<comment type="caution">
    <text evidence="2">The sequence shown here is derived from an EMBL/GenBank/DDBJ whole genome shotgun (WGS) entry which is preliminary data.</text>
</comment>
<sequence length="199" mass="22872">MVPRSTCKRITKANAIFTVLVVSIILFASCSPDNLSAPTSSSSITTSSNISGFIEPDPGTFVALMPALREYFYYRKQAVITGNIEKLWAHFPELKNDVNFEKGINSEELIVTNYQSLKPFDGNIFPEHFERFKVKFINEQQVEVLVHGIELYTWLDESHKFDDSGGEFKVVLYLHMKEGRWVVYKTDEVTLMEWQQFSP</sequence>
<keyword evidence="1" id="KW-0732">Signal</keyword>
<reference evidence="2" key="1">
    <citation type="journal article" date="2020" name="mSystems">
        <title>Genome- and Community-Level Interaction Insights into Carbon Utilization and Element Cycling Functions of Hydrothermarchaeota in Hydrothermal Sediment.</title>
        <authorList>
            <person name="Zhou Z."/>
            <person name="Liu Y."/>
            <person name="Xu W."/>
            <person name="Pan J."/>
            <person name="Luo Z.H."/>
            <person name="Li M."/>
        </authorList>
    </citation>
    <scope>NUCLEOTIDE SEQUENCE [LARGE SCALE GENOMIC DNA]</scope>
    <source>
        <strain evidence="2">SpSt-556</strain>
    </source>
</reference>
<evidence type="ECO:0000313" key="2">
    <source>
        <dbReference type="EMBL" id="HGS88310.1"/>
    </source>
</evidence>
<protein>
    <recommendedName>
        <fullName evidence="3">Nuclear transport factor 2 family protein</fullName>
    </recommendedName>
</protein>
<proteinExistence type="predicted"/>
<feature type="signal peptide" evidence="1">
    <location>
        <begin position="1"/>
        <end position="28"/>
    </location>
</feature>
<dbReference type="EMBL" id="DSXR01000120">
    <property type="protein sequence ID" value="HGS88310.1"/>
    <property type="molecule type" value="Genomic_DNA"/>
</dbReference>
<name>A0A7C4Q4Q2_9CHLR</name>